<reference evidence="2" key="1">
    <citation type="submission" date="2020-11" db="EMBL/GenBank/DDBJ databases">
        <authorList>
            <consortium name="DOE Joint Genome Institute"/>
            <person name="Ahrendt S."/>
            <person name="Riley R."/>
            <person name="Andreopoulos W."/>
            <person name="LaButti K."/>
            <person name="Pangilinan J."/>
            <person name="Ruiz-duenas F.J."/>
            <person name="Barrasa J.M."/>
            <person name="Sanchez-Garcia M."/>
            <person name="Camarero S."/>
            <person name="Miyauchi S."/>
            <person name="Serrano A."/>
            <person name="Linde D."/>
            <person name="Babiker R."/>
            <person name="Drula E."/>
            <person name="Ayuso-Fernandez I."/>
            <person name="Pacheco R."/>
            <person name="Padilla G."/>
            <person name="Ferreira P."/>
            <person name="Barriuso J."/>
            <person name="Kellner H."/>
            <person name="Castanera R."/>
            <person name="Alfaro M."/>
            <person name="Ramirez L."/>
            <person name="Pisabarro A.G."/>
            <person name="Kuo A."/>
            <person name="Tritt A."/>
            <person name="Lipzen A."/>
            <person name="He G."/>
            <person name="Yan M."/>
            <person name="Ng V."/>
            <person name="Cullen D."/>
            <person name="Martin F."/>
            <person name="Rosso M.-N."/>
            <person name="Henrissat B."/>
            <person name="Hibbett D."/>
            <person name="Martinez A.T."/>
            <person name="Grigoriev I.V."/>
        </authorList>
    </citation>
    <scope>NUCLEOTIDE SEQUENCE</scope>
    <source>
        <strain evidence="2">AH 44721</strain>
    </source>
</reference>
<dbReference type="EMBL" id="JADNYJ010000058">
    <property type="protein sequence ID" value="KAF8896864.1"/>
    <property type="molecule type" value="Genomic_DNA"/>
</dbReference>
<protein>
    <submittedName>
        <fullName evidence="2">Uncharacterized protein</fullName>
    </submittedName>
</protein>
<accession>A0A9P5TM30</accession>
<feature type="compositionally biased region" description="Polar residues" evidence="1">
    <location>
        <begin position="28"/>
        <end position="39"/>
    </location>
</feature>
<feature type="compositionally biased region" description="Polar residues" evidence="1">
    <location>
        <begin position="69"/>
        <end position="79"/>
    </location>
</feature>
<dbReference type="Proteomes" id="UP000724874">
    <property type="component" value="Unassembled WGS sequence"/>
</dbReference>
<evidence type="ECO:0000313" key="3">
    <source>
        <dbReference type="Proteomes" id="UP000724874"/>
    </source>
</evidence>
<gene>
    <name evidence="2" type="ORF">CPB84DRAFT_1202458</name>
</gene>
<feature type="region of interest" description="Disordered" evidence="1">
    <location>
        <begin position="233"/>
        <end position="283"/>
    </location>
</feature>
<feature type="region of interest" description="Disordered" evidence="1">
    <location>
        <begin position="28"/>
        <end position="92"/>
    </location>
</feature>
<proteinExistence type="predicted"/>
<evidence type="ECO:0000256" key="1">
    <source>
        <dbReference type="SAM" id="MobiDB-lite"/>
    </source>
</evidence>
<name>A0A9P5TM30_GYMJU</name>
<feature type="compositionally biased region" description="Low complexity" evidence="1">
    <location>
        <begin position="80"/>
        <end position="90"/>
    </location>
</feature>
<dbReference type="AlphaFoldDB" id="A0A9P5TM30"/>
<organism evidence="2 3">
    <name type="scientific">Gymnopilus junonius</name>
    <name type="common">Spectacular rustgill mushroom</name>
    <name type="synonym">Gymnopilus spectabilis subsp. junonius</name>
    <dbReference type="NCBI Taxonomy" id="109634"/>
    <lineage>
        <taxon>Eukaryota</taxon>
        <taxon>Fungi</taxon>
        <taxon>Dikarya</taxon>
        <taxon>Basidiomycota</taxon>
        <taxon>Agaricomycotina</taxon>
        <taxon>Agaricomycetes</taxon>
        <taxon>Agaricomycetidae</taxon>
        <taxon>Agaricales</taxon>
        <taxon>Agaricineae</taxon>
        <taxon>Hymenogastraceae</taxon>
        <taxon>Gymnopilus</taxon>
    </lineage>
</organism>
<feature type="compositionally biased region" description="Low complexity" evidence="1">
    <location>
        <begin position="274"/>
        <end position="283"/>
    </location>
</feature>
<comment type="caution">
    <text evidence="2">The sequence shown here is derived from an EMBL/GenBank/DDBJ whole genome shotgun (WGS) entry which is preliminary data.</text>
</comment>
<feature type="compositionally biased region" description="Acidic residues" evidence="1">
    <location>
        <begin position="51"/>
        <end position="63"/>
    </location>
</feature>
<keyword evidence="3" id="KW-1185">Reference proteome</keyword>
<feature type="compositionally biased region" description="Polar residues" evidence="1">
    <location>
        <begin position="239"/>
        <end position="273"/>
    </location>
</feature>
<sequence>MARIIRSHPPFFLLRRIYRYWTSDSEKATLSGSSCNHSTDTPEDACPQNDCSEDDWSDDDWPEDGLPTPLTSDSALNRVQQSPSSPSQLQRNKCYEQHTYSIQEPRLVLELPCIVTFVPNRAHPRRCKTLIFTPDKLGRDGRICAWLGKLSEQELDDFFSNQGAASNQDPGVTQKQPLFISGRILQTLFFPPSADSTFSATTARKKPVANRPIRASVAFPHLRFRNSLSKLPIAHQKSRIPQQATPDPISSDSHESGSTGATSSKPASSLPAQSSGESTSASCSSGQRRACLCCGGDHSIPSRETQKVVTMYPIELARSPKVVERVKLRKPEEPIVDSTQVDDEEPLCLVVGPIRKSSARREAEMKLKKVKTLRLKA</sequence>
<evidence type="ECO:0000313" key="2">
    <source>
        <dbReference type="EMBL" id="KAF8896864.1"/>
    </source>
</evidence>